<dbReference type="AlphaFoldDB" id="A0A4Q1CCI7"/>
<dbReference type="Pfam" id="PF00015">
    <property type="entry name" value="MCPsignal"/>
    <property type="match status" value="1"/>
</dbReference>
<dbReference type="PANTHER" id="PTHR32089">
    <property type="entry name" value="METHYL-ACCEPTING CHEMOTAXIS PROTEIN MCPB"/>
    <property type="match status" value="1"/>
</dbReference>
<keyword evidence="1 2" id="KW-0807">Transducer</keyword>
<evidence type="ECO:0000313" key="5">
    <source>
        <dbReference type="EMBL" id="RXK56676.1"/>
    </source>
</evidence>
<dbReference type="Gene3D" id="3.30.450.20">
    <property type="entry name" value="PAS domain"/>
    <property type="match status" value="1"/>
</dbReference>
<dbReference type="SMART" id="SM00283">
    <property type="entry name" value="MA"/>
    <property type="match status" value="1"/>
</dbReference>
<dbReference type="SUPFAM" id="SSF58104">
    <property type="entry name" value="Methyl-accepting chemotaxis protein (MCP) signaling domain"/>
    <property type="match status" value="1"/>
</dbReference>
<dbReference type="InterPro" id="IPR004089">
    <property type="entry name" value="MCPsignal_dom"/>
</dbReference>
<evidence type="ECO:0000256" key="3">
    <source>
        <dbReference type="SAM" id="MobiDB-lite"/>
    </source>
</evidence>
<gene>
    <name evidence="5" type="ORF">ESB00_12640</name>
</gene>
<dbReference type="EMBL" id="SDHX01000001">
    <property type="protein sequence ID" value="RXK56676.1"/>
    <property type="molecule type" value="Genomic_DNA"/>
</dbReference>
<feature type="region of interest" description="Disordered" evidence="3">
    <location>
        <begin position="1"/>
        <end position="42"/>
    </location>
</feature>
<dbReference type="PROSITE" id="PS50111">
    <property type="entry name" value="CHEMOTAXIS_TRANSDUC_2"/>
    <property type="match status" value="1"/>
</dbReference>
<feature type="domain" description="Methyl-accepting transducer" evidence="4">
    <location>
        <begin position="44"/>
        <end position="241"/>
    </location>
</feature>
<proteinExistence type="predicted"/>
<dbReference type="GO" id="GO:0016020">
    <property type="term" value="C:membrane"/>
    <property type="evidence" value="ECO:0007669"/>
    <property type="project" value="InterPro"/>
</dbReference>
<evidence type="ECO:0000256" key="2">
    <source>
        <dbReference type="PROSITE-ProRule" id="PRU00284"/>
    </source>
</evidence>
<dbReference type="Gene3D" id="1.10.287.950">
    <property type="entry name" value="Methyl-accepting chemotaxis protein"/>
    <property type="match status" value="1"/>
</dbReference>
<dbReference type="OrthoDB" id="9814866at2"/>
<name>A0A4Q1CCI7_9BACT</name>
<dbReference type="GO" id="GO:0007165">
    <property type="term" value="P:signal transduction"/>
    <property type="evidence" value="ECO:0007669"/>
    <property type="project" value="UniProtKB-KW"/>
</dbReference>
<evidence type="ECO:0000256" key="1">
    <source>
        <dbReference type="ARBA" id="ARBA00023224"/>
    </source>
</evidence>
<sequence length="383" mass="41048">MAKPTTSTATPILNAAPPSSGRMNAQPRRMPVSAPGAESDRPPQQIERMALSAVRLAALGPQLAGLAGRMEEQADAQARQAERIASATRELTERLGAVVGRLQTATGNVHEVMGEIARIADQTRILSINASIEAARAGEHGRAFNVVAREVQQLADQTRGSTQLIEERVQAIRGSASEVAASVTSGEEAGPIVTVQSVNTQVQVMAGTAEKQRDGAKSLRSLGDAANRLTEELLLAVGTFRLTAHRRAAQEIRALLPRLAPVFHDLGHLEQTLVLWLEGHAEFELLYATDTAGRQVSGNFGWKDQRVEANGSARGKNWRDRPWFTDALHRPDEVAISDIYRSAATGDYCFTVSVVVRDAKGLTLGVLGADVNFQKLLAGEGCS</sequence>
<keyword evidence="6" id="KW-1185">Reference proteome</keyword>
<dbReference type="CDD" id="cd12914">
    <property type="entry name" value="PDC1_DGC_like"/>
    <property type="match status" value="1"/>
</dbReference>
<evidence type="ECO:0000259" key="4">
    <source>
        <dbReference type="PROSITE" id="PS50111"/>
    </source>
</evidence>
<organism evidence="5 6">
    <name type="scientific">Oleiharenicola lentus</name>
    <dbReference type="NCBI Taxonomy" id="2508720"/>
    <lineage>
        <taxon>Bacteria</taxon>
        <taxon>Pseudomonadati</taxon>
        <taxon>Verrucomicrobiota</taxon>
        <taxon>Opitutia</taxon>
        <taxon>Opitutales</taxon>
        <taxon>Opitutaceae</taxon>
        <taxon>Oleiharenicola</taxon>
    </lineage>
</organism>
<dbReference type="PANTHER" id="PTHR32089:SF112">
    <property type="entry name" value="LYSOZYME-LIKE PROTEIN-RELATED"/>
    <property type="match status" value="1"/>
</dbReference>
<feature type="compositionally biased region" description="Polar residues" evidence="3">
    <location>
        <begin position="1"/>
        <end position="11"/>
    </location>
</feature>
<accession>A0A4Q1CCI7</accession>
<dbReference type="Proteomes" id="UP000290218">
    <property type="component" value="Unassembled WGS sequence"/>
</dbReference>
<dbReference type="InterPro" id="IPR029151">
    <property type="entry name" value="Sensor-like_sf"/>
</dbReference>
<protein>
    <recommendedName>
        <fullName evidence="4">Methyl-accepting transducer domain-containing protein</fullName>
    </recommendedName>
</protein>
<dbReference type="SUPFAM" id="SSF103190">
    <property type="entry name" value="Sensory domain-like"/>
    <property type="match status" value="1"/>
</dbReference>
<reference evidence="5 6" key="1">
    <citation type="submission" date="2019-01" db="EMBL/GenBank/DDBJ databases">
        <title>Lacunisphaera sp. strain TWA-58.</title>
        <authorList>
            <person name="Chen W.-M."/>
        </authorList>
    </citation>
    <scope>NUCLEOTIDE SEQUENCE [LARGE SCALE GENOMIC DNA]</scope>
    <source>
        <strain evidence="5 6">TWA-58</strain>
    </source>
</reference>
<evidence type="ECO:0000313" key="6">
    <source>
        <dbReference type="Proteomes" id="UP000290218"/>
    </source>
</evidence>
<comment type="caution">
    <text evidence="5">The sequence shown here is derived from an EMBL/GenBank/DDBJ whole genome shotgun (WGS) entry which is preliminary data.</text>
</comment>